<evidence type="ECO:0000313" key="7">
    <source>
        <dbReference type="Proteomes" id="UP000696485"/>
    </source>
</evidence>
<evidence type="ECO:0000256" key="3">
    <source>
        <dbReference type="SAM" id="MobiDB-lite"/>
    </source>
</evidence>
<dbReference type="SUPFAM" id="SSF117281">
    <property type="entry name" value="Kelch motif"/>
    <property type="match status" value="1"/>
</dbReference>
<feature type="transmembrane region" description="Helical" evidence="4">
    <location>
        <begin position="391"/>
        <end position="412"/>
    </location>
</feature>
<evidence type="ECO:0000256" key="2">
    <source>
        <dbReference type="ARBA" id="ARBA00022737"/>
    </source>
</evidence>
<dbReference type="EMBL" id="JAAAUY010001568">
    <property type="protein sequence ID" value="KAF9322396.1"/>
    <property type="molecule type" value="Genomic_DNA"/>
</dbReference>
<feature type="region of interest" description="Disordered" evidence="3">
    <location>
        <begin position="347"/>
        <end position="385"/>
    </location>
</feature>
<sequence>MRLITSAVAAFAAVALTVVRADNPKPTIGHTATLIDKTVFIQGGSSALNTAQNSAFSLILGTNGTLKDSTLLDHTTLSQFRARDFHGSVSTNGLMINCGSMDGAPTSGAFTCDIFNVVKYNSTPMTNVPSSAVSRGGVASTIVDNVAYFIGGSGPNDQGVSNKVNVLVLGTMDQLKWRVDTDMKTPTRYHTATYVQNVGIVVLGGQAQGGQVFGMSNAMILNAGNWTERPIAGDTPPARFGHSAVLSETDGILYIYGGKANTATAPMNDIYSLETKAATWVWKKLNVPTAEPRAFHASVLLDDGNILHTFGQKGAGPETAVATFSSYNIKSNAWTAAYNPPPATVITESPIKNTGPCSNPNNPECEHPQGDNSNAGAGGAGGAEGSKKTNVGLIAGVSVAALIVLVVGGLLFRRHRNGESLLPFGSTKRSNKTDIDAGPLKRHHSTGGNGDGESGKLGRSFTIRKPPSVYVENDQDLDQTHYPRYANAQDARNNPYYGDRQYNDNNYNGAVIEYELSDTSGQKYGPSSVAERKKYVEQQQKEVLDKYDMFDRFDQQNAPSSPYSQATTLASNNSNPRSPTVGSARSPRTENQQPSYGGRQQQQNQRDGYY</sequence>
<evidence type="ECO:0000256" key="5">
    <source>
        <dbReference type="SAM" id="SignalP"/>
    </source>
</evidence>
<feature type="region of interest" description="Disordered" evidence="3">
    <location>
        <begin position="484"/>
        <end position="504"/>
    </location>
</feature>
<feature type="compositionally biased region" description="Low complexity" evidence="3">
    <location>
        <begin position="592"/>
        <end position="610"/>
    </location>
</feature>
<dbReference type="Gene3D" id="2.120.10.80">
    <property type="entry name" value="Kelch-type beta propeller"/>
    <property type="match status" value="2"/>
</dbReference>
<evidence type="ECO:0008006" key="8">
    <source>
        <dbReference type="Google" id="ProtNLM"/>
    </source>
</evidence>
<feature type="chain" id="PRO_5040455867" description="Galactose oxidase" evidence="5">
    <location>
        <begin position="22"/>
        <end position="610"/>
    </location>
</feature>
<organism evidence="6 7">
    <name type="scientific">Podila minutissima</name>
    <dbReference type="NCBI Taxonomy" id="64525"/>
    <lineage>
        <taxon>Eukaryota</taxon>
        <taxon>Fungi</taxon>
        <taxon>Fungi incertae sedis</taxon>
        <taxon>Mucoromycota</taxon>
        <taxon>Mortierellomycotina</taxon>
        <taxon>Mortierellomycetes</taxon>
        <taxon>Mortierellales</taxon>
        <taxon>Mortierellaceae</taxon>
        <taxon>Podila</taxon>
    </lineage>
</organism>
<feature type="signal peptide" evidence="5">
    <location>
        <begin position="1"/>
        <end position="21"/>
    </location>
</feature>
<keyword evidence="4" id="KW-1133">Transmembrane helix</keyword>
<dbReference type="PANTHER" id="PTHR46093">
    <property type="entry name" value="ACYL-COA-BINDING DOMAIN-CONTAINING PROTEIN 5"/>
    <property type="match status" value="1"/>
</dbReference>
<gene>
    <name evidence="6" type="ORF">BG006_002423</name>
</gene>
<dbReference type="Proteomes" id="UP000696485">
    <property type="component" value="Unassembled WGS sequence"/>
</dbReference>
<reference evidence="6" key="1">
    <citation type="journal article" date="2020" name="Fungal Divers.">
        <title>Resolving the Mortierellaceae phylogeny through synthesis of multi-gene phylogenetics and phylogenomics.</title>
        <authorList>
            <person name="Vandepol N."/>
            <person name="Liber J."/>
            <person name="Desiro A."/>
            <person name="Na H."/>
            <person name="Kennedy M."/>
            <person name="Barry K."/>
            <person name="Grigoriev I.V."/>
            <person name="Miller A.N."/>
            <person name="O'Donnell K."/>
            <person name="Stajich J.E."/>
            <person name="Bonito G."/>
        </authorList>
    </citation>
    <scope>NUCLEOTIDE SEQUENCE</scope>
    <source>
        <strain evidence="6">NVP1</strain>
    </source>
</reference>
<dbReference type="AlphaFoldDB" id="A0A9P5SD04"/>
<keyword evidence="4" id="KW-0472">Membrane</keyword>
<dbReference type="InterPro" id="IPR015915">
    <property type="entry name" value="Kelch-typ_b-propeller"/>
</dbReference>
<accession>A0A9P5SD04</accession>
<feature type="compositionally biased region" description="Polar residues" evidence="3">
    <location>
        <begin position="555"/>
        <end position="583"/>
    </location>
</feature>
<evidence type="ECO:0000256" key="4">
    <source>
        <dbReference type="SAM" id="Phobius"/>
    </source>
</evidence>
<feature type="region of interest" description="Disordered" evidence="3">
    <location>
        <begin position="552"/>
        <end position="610"/>
    </location>
</feature>
<keyword evidence="4" id="KW-0812">Transmembrane</keyword>
<evidence type="ECO:0000256" key="1">
    <source>
        <dbReference type="ARBA" id="ARBA00022441"/>
    </source>
</evidence>
<name>A0A9P5SD04_9FUNG</name>
<dbReference type="PANTHER" id="PTHR46093:SF18">
    <property type="entry name" value="FIBRONECTIN TYPE-III DOMAIN-CONTAINING PROTEIN"/>
    <property type="match status" value="1"/>
</dbReference>
<keyword evidence="1" id="KW-0880">Kelch repeat</keyword>
<proteinExistence type="predicted"/>
<dbReference type="Pfam" id="PF24681">
    <property type="entry name" value="Kelch_KLHDC2_KLHL20_DRC7"/>
    <property type="match status" value="1"/>
</dbReference>
<comment type="caution">
    <text evidence="6">The sequence shown here is derived from an EMBL/GenBank/DDBJ whole genome shotgun (WGS) entry which is preliminary data.</text>
</comment>
<keyword evidence="2" id="KW-0677">Repeat</keyword>
<protein>
    <recommendedName>
        <fullName evidence="8">Galactose oxidase</fullName>
    </recommendedName>
</protein>
<feature type="compositionally biased region" description="Polar residues" evidence="3">
    <location>
        <begin position="347"/>
        <end position="362"/>
    </location>
</feature>
<keyword evidence="5" id="KW-0732">Signal</keyword>
<keyword evidence="7" id="KW-1185">Reference proteome</keyword>
<feature type="region of interest" description="Disordered" evidence="3">
    <location>
        <begin position="420"/>
        <end position="463"/>
    </location>
</feature>
<evidence type="ECO:0000313" key="6">
    <source>
        <dbReference type="EMBL" id="KAF9322396.1"/>
    </source>
</evidence>